<dbReference type="NCBIfam" id="NF043031">
    <property type="entry name" value="SIALI-17"/>
    <property type="match status" value="1"/>
</dbReference>
<accession>E1LJN8</accession>
<feature type="compositionally biased region" description="Basic and acidic residues" evidence="1">
    <location>
        <begin position="52"/>
        <end position="66"/>
    </location>
</feature>
<dbReference type="Pfam" id="PF05345">
    <property type="entry name" value="He_PIG"/>
    <property type="match status" value="1"/>
</dbReference>
<reference evidence="2 3" key="1">
    <citation type="submission" date="2010-09" db="EMBL/GenBank/DDBJ databases">
        <authorList>
            <person name="Daugherty S.C."/>
            <person name="Tallon L.J."/>
            <person name="Jones K.M."/>
            <person name="Liu X."/>
            <person name="Kilian M."/>
            <person name="Tettelin H."/>
        </authorList>
    </citation>
    <scope>NUCLEOTIDE SEQUENCE [LARGE SCALE GENOMIC DNA]</scope>
    <source>
        <strain evidence="2 3">SK564</strain>
    </source>
</reference>
<dbReference type="InterPro" id="IPR013783">
    <property type="entry name" value="Ig-like_fold"/>
</dbReference>
<sequence>MKKEHKEIFSIRKYKAYGANSALIGLVGPAVLMGVLMSPVQAEESASIPDLKPLDRAESSESSTRDIETNHLIVTSSHPEENATETAASGVETGIRASEELTTPKRAVSIVYKVRYVDRKSHQVVHEVTKTKTVETTEAKAKVIVTEIGGELANDSQLESYYVPDGNPTTFTKEIVEGEDNVFVYEVEGFGKSEATDRTVTLKYTVEYVDEKTGLVLDSEDKEETVSTFEAVVKKEVTVQASIDGNESLKGWSISDNATSHQTITLSEGVPVKVIFKLHNSDKGKVRQKRKVEYPSPAVTGQPYLTLEKITPGNLGEESITLAGNAQHTYEIRYKVGFSNIDASDLEMTQGAKDLGFNLDLEGGWLTATLKPTRAMGGNYEVGFQSRSHPEVKVAGFINITTTTHFGFMVLATSGKENRLLYFSNNRDDRTESTYDGSITDPYRTSPVIYKGVSDLNNLYKDSSGPKTDITIDGIRMPTTPFGYFMDSGNQTVENATADTKRYYAMIPIFAPMDRSTDYANNNKQGLSITDFRLLSASDGVEVKLVDLRKDKAPDKGVYSNTVDFQTMPGYDLSSGLLKDDMRGILDKTPYYLQFTKLPKTAGNYSVKFQMTDSLNLVKTITLNFTTYENSISSERSDSNASDNRTYALTNADALFEPNEDYVDKSTDKVTLPISDEEQILGKVTLNKDNAYIKADSFPAGVELRAVPGKVTEGHPTEAYVVKKSGIKVAKGKYSFSVNAYDGHYQTGAPRTFEFEIVDAINPIPNQHWHEGTVPTPIPVSMENNSKITGIRVESSGGYAFFEGNPNDSTISIYGLKHTSSQQKARVYVTFTDDEGKKHETFTDFYYVIESNTVDDLAVNVTNTDQTISEGEDWKEMVITTTPSEGVTIKVDKTKLPKGTRFVDNKIIGKGLYEGQYEVPVLAVKGDVVKSTVVRLTVKPKEFVVPPENTEVSVLSKVSALGLQEVPDDAVVTYRANDSYNFSNSGLKISNDGTKITGIPTAVGRYELTATISRRGSNGLVRTTTTTYTINVTGLSPSLTIGSGTQATDAYTSNETRLLASIGTEIPPITIKHDSHSKLTVDSNSLPAGLSYSYDESTHTGTITGIPSAMSYEGYVYQILVQTEMPYNYADSNVRRTIWKTIYIEVTPITSALSINNENQTFAADKEMIPITVSDFDERATIDLENAPSGVRYDASNHQIIGSPTEGVGTYEFNIRAVMPQALGGQVTRRQVTLRVEPLTPILEADRSSVEVTAEDSIPTITVTKEPHSTLQLNVLVKERDYSYFGSLSDIGLSYDASTGKITGIPTVVGNHRIYLSTFLDKNFTGVAGGVRNELTIPLTVTAKEFNFMDNQERHTTVMSAIAPVAVSVPDGIEVSVESGTLPQGIIYNSDKKVIEGTPTQAGTFTITMVANPSGIRGNERKATVTIQVDPLPATIRIPHNHQTIQVGTPMEPSTIELNDHAKIYGSDALLDSFGSSGYINHASERGMEESYIDAFLKMFYGLTYDASTHTISGTPTRTGTITFTFIARNDDLLGSGEARETFVLNVVEVISKIPIITDAKEGSNVIKGSGVAGATVTVTLPDGVEKTALVVEDGTWMVDTPAPLVKGQSISARQKEVNKTISNDISATVVPQSGLVVSKEAMVDAIIEGVTTITGTGITDSTISVTLPDSTVKTATVSEGTWSVTLDKAVVKGDNIFVTQTEPNKATSPLVTATVVPKITKGDKGETGANGADGKSPVVTMTDNGDGTYSITVRNGDGSESTTKVKDGKDGKTATITTTDNPDGSHTITVTNPDGTTKETVVKNGKDGKTPKVEVTDNNDGTHTFKVTDEDGNVTNAIIKDGKDGKTANITTTENPDGSHTITVTNPDGTTKETVVKNGKDGKTPKVEVTDNNDGTHTVKVIDGEGNITNAIIKDGKDGKAASATTRENPDGSHTVTITNPDGTKNEFVVKNGRDGVDGRTPTASVRDNGDGSHTIVITNPEGVTTETTVRDGKSPKVTITDEQNGTHKISVLNGDGTTTETIVKDGKSPVATVTDNHDGTYTIRVENGNGTVSETTVRDGKSPTAKVVANGYGTHTITVVNSDGTTTTTTVRDGKAPKLEVIDNNNGSHTIKVTGTDGKETTTTIFDGKSPKANIVDNGDGTHTLTIVDSDGREYKSIIKDGKDGVSPTVTVKNNNDGTHVVTIINPDGSKTEMVIKDGKDGKSPKVSVEDNGDGSHTITIINSDGTVTKIVVKDGKDGRDGRDGKDGKDGKDDKCGCQDKPVTPSNDKPVPPTPNVPEGPTFAMPEPPVHELPEFNGGVPGMPEVHELPEFNGGVPGMPENHELPEFNGGVPGMPENHELPEFNGGVPGMPEVQEVPKLDIPTVPAQPTPNVPVQPTPVVPTPVVPTPEVPVKPEPPVVPTPGQPATPVNANPVVATPVKENHGEKLPETGSQSDYISVLLGSGILLSLYVGRRKED</sequence>
<dbReference type="InterPro" id="IPR049964">
    <property type="entry name" value="NanA_rpt"/>
</dbReference>
<feature type="region of interest" description="Disordered" evidence="1">
    <location>
        <begin position="1918"/>
        <end position="1979"/>
    </location>
</feature>
<dbReference type="EMBL" id="AEDU01000003">
    <property type="protein sequence ID" value="EFN99550.1"/>
    <property type="molecule type" value="Genomic_DNA"/>
</dbReference>
<name>E1LJN8_STRMT</name>
<dbReference type="InterPro" id="IPR026394">
    <property type="entry name" value="RPT_S_cricet"/>
</dbReference>
<feature type="compositionally biased region" description="Polar residues" evidence="1">
    <location>
        <begin position="1924"/>
        <end position="1944"/>
    </location>
</feature>
<dbReference type="GO" id="GO:0016020">
    <property type="term" value="C:membrane"/>
    <property type="evidence" value="ECO:0007669"/>
    <property type="project" value="InterPro"/>
</dbReference>
<feature type="region of interest" description="Disordered" evidence="1">
    <location>
        <begin position="1756"/>
        <end position="1823"/>
    </location>
</feature>
<dbReference type="Gene3D" id="2.60.40.10">
    <property type="entry name" value="Immunoglobulins"/>
    <property type="match status" value="4"/>
</dbReference>
<dbReference type="GO" id="GO:0005509">
    <property type="term" value="F:calcium ion binding"/>
    <property type="evidence" value="ECO:0007669"/>
    <property type="project" value="InterPro"/>
</dbReference>
<dbReference type="Proteomes" id="UP000004966">
    <property type="component" value="Unassembled WGS sequence"/>
</dbReference>
<organism evidence="2 3">
    <name type="scientific">Streptococcus mitis SK564</name>
    <dbReference type="NCBI Taxonomy" id="585203"/>
    <lineage>
        <taxon>Bacteria</taxon>
        <taxon>Bacillati</taxon>
        <taxon>Bacillota</taxon>
        <taxon>Bacilli</taxon>
        <taxon>Lactobacillales</taxon>
        <taxon>Streptococcaceae</taxon>
        <taxon>Streptococcus</taxon>
        <taxon>Streptococcus mitis group</taxon>
    </lineage>
</organism>
<feature type="region of interest" description="Disordered" evidence="1">
    <location>
        <begin position="2235"/>
        <end position="2340"/>
    </location>
</feature>
<gene>
    <name evidence="2" type="ORF">SMSK564_0063</name>
</gene>
<feature type="region of interest" description="Disordered" evidence="1">
    <location>
        <begin position="46"/>
        <end position="66"/>
    </location>
</feature>
<dbReference type="NCBIfam" id="TIGR04203">
    <property type="entry name" value="RPT_S_cricet"/>
    <property type="match status" value="10"/>
</dbReference>
<feature type="compositionally biased region" description="Polar residues" evidence="1">
    <location>
        <begin position="1777"/>
        <end position="1796"/>
    </location>
</feature>
<comment type="caution">
    <text evidence="2">The sequence shown here is derived from an EMBL/GenBank/DDBJ whole genome shotgun (WGS) entry which is preliminary data.</text>
</comment>
<dbReference type="InterPro" id="IPR015919">
    <property type="entry name" value="Cadherin-like_sf"/>
</dbReference>
<dbReference type="RefSeq" id="WP_004236020.1">
    <property type="nucleotide sequence ID" value="NZ_AEDU01000003.1"/>
</dbReference>
<dbReference type="Pfam" id="PF19079">
    <property type="entry name" value="CFSR"/>
    <property type="match status" value="6"/>
</dbReference>
<evidence type="ECO:0000313" key="2">
    <source>
        <dbReference type="EMBL" id="EFN99550.1"/>
    </source>
</evidence>
<feature type="region of interest" description="Disordered" evidence="1">
    <location>
        <begin position="76"/>
        <end position="95"/>
    </location>
</feature>
<evidence type="ECO:0000313" key="3">
    <source>
        <dbReference type="Proteomes" id="UP000004966"/>
    </source>
</evidence>
<feature type="region of interest" description="Disordered" evidence="1">
    <location>
        <begin position="2199"/>
        <end position="2223"/>
    </location>
</feature>
<protein>
    <submittedName>
        <fullName evidence="2">LPXTG-motif cell wall anchor domain protein</fullName>
    </submittedName>
</protein>
<dbReference type="NCBIfam" id="TIGR01167">
    <property type="entry name" value="LPXTG_anchor"/>
    <property type="match status" value="1"/>
</dbReference>
<dbReference type="SUPFAM" id="SSF49313">
    <property type="entry name" value="Cadherin-like"/>
    <property type="match status" value="1"/>
</dbReference>
<dbReference type="eggNOG" id="COG5604">
    <property type="taxonomic scope" value="Bacteria"/>
</dbReference>
<feature type="compositionally biased region" description="Basic and acidic residues" evidence="1">
    <location>
        <begin position="1797"/>
        <end position="1816"/>
    </location>
</feature>
<feature type="compositionally biased region" description="Basic and acidic residues" evidence="1">
    <location>
        <begin position="1764"/>
        <end position="1773"/>
    </location>
</feature>
<dbReference type="eggNOG" id="COG3266">
    <property type="taxonomic scope" value="Bacteria"/>
</dbReference>
<feature type="compositionally biased region" description="Basic and acidic residues" evidence="1">
    <location>
        <begin position="2235"/>
        <end position="2260"/>
    </location>
</feature>
<evidence type="ECO:0000256" key="1">
    <source>
        <dbReference type="SAM" id="MobiDB-lite"/>
    </source>
</evidence>
<proteinExistence type="predicted"/>